<reference evidence="6" key="1">
    <citation type="journal article" date="2014" name="Int. J. Syst. Evol. Microbiol.">
        <title>Complete genome sequence of Corynebacterium casei LMG S-19264T (=DSM 44701T), isolated from a smear-ripened cheese.</title>
        <authorList>
            <consortium name="US DOE Joint Genome Institute (JGI-PGF)"/>
            <person name="Walter F."/>
            <person name="Albersmeier A."/>
            <person name="Kalinowski J."/>
            <person name="Ruckert C."/>
        </authorList>
    </citation>
    <scope>NUCLEOTIDE SEQUENCE</scope>
    <source>
        <strain evidence="6">KCTC 32513</strain>
    </source>
</reference>
<dbReference type="InterPro" id="IPR026590">
    <property type="entry name" value="Ssirtuin_cat_dom"/>
</dbReference>
<protein>
    <recommendedName>
        <fullName evidence="3">NAD-dependent protein deacylase</fullName>
        <ecNumber evidence="3">2.3.1.286</ecNumber>
    </recommendedName>
    <alternativeName>
        <fullName evidence="3">Regulatory protein SIR2 homolog</fullName>
    </alternativeName>
</protein>
<dbReference type="InterPro" id="IPR003000">
    <property type="entry name" value="Sirtuin"/>
</dbReference>
<dbReference type="PANTHER" id="PTHR11085:SF4">
    <property type="entry name" value="NAD-DEPENDENT PROTEIN DEACYLASE"/>
    <property type="match status" value="1"/>
</dbReference>
<dbReference type="GO" id="GO:0070403">
    <property type="term" value="F:NAD+ binding"/>
    <property type="evidence" value="ECO:0007669"/>
    <property type="project" value="UniProtKB-UniRule"/>
</dbReference>
<feature type="binding site" evidence="3">
    <location>
        <position position="55"/>
    </location>
    <ligand>
        <name>substrate</name>
    </ligand>
</feature>
<dbReference type="GO" id="GO:0017136">
    <property type="term" value="F:histone deacetylase activity, NAD-dependent"/>
    <property type="evidence" value="ECO:0007669"/>
    <property type="project" value="TreeGrafter"/>
</dbReference>
<feature type="binding site" evidence="3">
    <location>
        <position position="52"/>
    </location>
    <ligand>
        <name>substrate</name>
    </ligand>
</feature>
<dbReference type="Proteomes" id="UP000634004">
    <property type="component" value="Unassembled WGS sequence"/>
</dbReference>
<sequence>MRVFVLTGAGISAESGLKTFRDNDGLWENHRVEDVATPEAFARNPALVQRFYNLRRGALADVAPNPAHVALARLQQALTACGGALTLVTQNVDNLHERGGAADVIHMHGELARVFCVACGFHWDAQCDLTPQSQCPACQTKGGPRPDIVWFGEMPYHMDKIEAALARADLFVSIGTSGAVYPAAGFVQAARERGIQTIELNMEPSHGSLYFDTAHYGPAGTVVPIWVADLMTAIKLDA</sequence>
<feature type="active site" description="Proton acceptor" evidence="3 4">
    <location>
        <position position="108"/>
    </location>
</feature>
<feature type="domain" description="Deacetylase sirtuin-type" evidence="5">
    <location>
        <begin position="1"/>
        <end position="233"/>
    </location>
</feature>
<comment type="caution">
    <text evidence="6">The sequence shown here is derived from an EMBL/GenBank/DDBJ whole genome shotgun (WGS) entry which is preliminary data.</text>
</comment>
<dbReference type="InterPro" id="IPR029035">
    <property type="entry name" value="DHS-like_NAD/FAD-binding_dom"/>
</dbReference>
<feature type="binding site" evidence="3">
    <location>
        <begin position="201"/>
        <end position="203"/>
    </location>
    <ligand>
        <name>NAD(+)</name>
        <dbReference type="ChEBI" id="CHEBI:57540"/>
    </ligand>
</feature>
<dbReference type="Gene3D" id="3.30.1600.10">
    <property type="entry name" value="SIR2/SIRT2 'Small Domain"/>
    <property type="match status" value="1"/>
</dbReference>
<dbReference type="GO" id="GO:0036054">
    <property type="term" value="F:protein-malonyllysine demalonylase activity"/>
    <property type="evidence" value="ECO:0007669"/>
    <property type="project" value="InterPro"/>
</dbReference>
<dbReference type="RefSeq" id="WP_189495943.1">
    <property type="nucleotide sequence ID" value="NZ_BMZH01000003.1"/>
</dbReference>
<name>A0A8J3CND5_9PROT</name>
<comment type="cofactor">
    <cofactor evidence="3">
        <name>Zn(2+)</name>
        <dbReference type="ChEBI" id="CHEBI:29105"/>
    </cofactor>
    <text evidence="3">Binds 1 zinc ion per subunit.</text>
</comment>
<feature type="binding site" evidence="3 4">
    <location>
        <position position="135"/>
    </location>
    <ligand>
        <name>Zn(2+)</name>
        <dbReference type="ChEBI" id="CHEBI:29105"/>
    </ligand>
</feature>
<dbReference type="EC" id="2.3.1.286" evidence="3"/>
<dbReference type="CDD" id="cd01412">
    <property type="entry name" value="SIRT5_Af1_CobB"/>
    <property type="match status" value="1"/>
</dbReference>
<dbReference type="GO" id="GO:0036055">
    <property type="term" value="F:protein-succinyllysine desuccinylase activity"/>
    <property type="evidence" value="ECO:0007669"/>
    <property type="project" value="UniProtKB-UniRule"/>
</dbReference>
<dbReference type="InterPro" id="IPR026591">
    <property type="entry name" value="Sirtuin_cat_small_dom_sf"/>
</dbReference>
<proteinExistence type="inferred from homology"/>
<dbReference type="HAMAP" id="MF_01121">
    <property type="entry name" value="Sirtuin_ClassIII"/>
    <property type="match status" value="1"/>
</dbReference>
<keyword evidence="3" id="KW-0963">Cytoplasm</keyword>
<feature type="binding site" evidence="3 4">
    <location>
        <position position="138"/>
    </location>
    <ligand>
        <name>Zn(2+)</name>
        <dbReference type="ChEBI" id="CHEBI:29105"/>
    </ligand>
</feature>
<evidence type="ECO:0000256" key="2">
    <source>
        <dbReference type="ARBA" id="ARBA00023027"/>
    </source>
</evidence>
<dbReference type="GO" id="GO:0008270">
    <property type="term" value="F:zinc ion binding"/>
    <property type="evidence" value="ECO:0007669"/>
    <property type="project" value="UniProtKB-UniRule"/>
</dbReference>
<evidence type="ECO:0000259" key="5">
    <source>
        <dbReference type="PROSITE" id="PS50305"/>
    </source>
</evidence>
<keyword evidence="1" id="KW-0808">Transferase</keyword>
<feature type="binding site" evidence="3">
    <location>
        <begin position="175"/>
        <end position="177"/>
    </location>
    <ligand>
        <name>NAD(+)</name>
        <dbReference type="ChEBI" id="CHEBI:57540"/>
    </ligand>
</feature>
<dbReference type="Pfam" id="PF02146">
    <property type="entry name" value="SIR2"/>
    <property type="match status" value="1"/>
</dbReference>
<dbReference type="PROSITE" id="PS50305">
    <property type="entry name" value="SIRTUIN"/>
    <property type="match status" value="1"/>
</dbReference>
<dbReference type="Gene3D" id="3.40.50.1220">
    <property type="entry name" value="TPP-binding domain"/>
    <property type="match status" value="1"/>
</dbReference>
<evidence type="ECO:0000313" key="7">
    <source>
        <dbReference type="Proteomes" id="UP000634004"/>
    </source>
</evidence>
<feature type="binding site" evidence="3">
    <location>
        <position position="219"/>
    </location>
    <ligand>
        <name>NAD(+)</name>
        <dbReference type="ChEBI" id="CHEBI:57540"/>
    </ligand>
</feature>
<dbReference type="SUPFAM" id="SSF52467">
    <property type="entry name" value="DHS-like NAD/FAD-binding domain"/>
    <property type="match status" value="1"/>
</dbReference>
<comment type="catalytic activity">
    <reaction evidence="3">
        <text>N(6)-acetyl-L-lysyl-[protein] + NAD(+) + H2O = 2''-O-acetyl-ADP-D-ribose + nicotinamide + L-lysyl-[protein]</text>
        <dbReference type="Rhea" id="RHEA:43636"/>
        <dbReference type="Rhea" id="RHEA-COMP:9752"/>
        <dbReference type="Rhea" id="RHEA-COMP:10731"/>
        <dbReference type="ChEBI" id="CHEBI:15377"/>
        <dbReference type="ChEBI" id="CHEBI:17154"/>
        <dbReference type="ChEBI" id="CHEBI:29969"/>
        <dbReference type="ChEBI" id="CHEBI:57540"/>
        <dbReference type="ChEBI" id="CHEBI:61930"/>
        <dbReference type="ChEBI" id="CHEBI:83767"/>
        <dbReference type="EC" id="2.3.1.286"/>
    </reaction>
</comment>
<evidence type="ECO:0000256" key="4">
    <source>
        <dbReference type="PROSITE-ProRule" id="PRU00236"/>
    </source>
</evidence>
<dbReference type="InterPro" id="IPR027546">
    <property type="entry name" value="Sirtuin_class_III"/>
</dbReference>
<dbReference type="EMBL" id="BMZH01000003">
    <property type="protein sequence ID" value="GHA88521.1"/>
    <property type="molecule type" value="Genomic_DNA"/>
</dbReference>
<feature type="binding site" evidence="3">
    <location>
        <begin position="8"/>
        <end position="27"/>
    </location>
    <ligand>
        <name>NAD(+)</name>
        <dbReference type="ChEBI" id="CHEBI:57540"/>
    </ligand>
</feature>
<reference evidence="6" key="2">
    <citation type="submission" date="2020-09" db="EMBL/GenBank/DDBJ databases">
        <authorList>
            <person name="Sun Q."/>
            <person name="Kim S."/>
        </authorList>
    </citation>
    <scope>NUCLEOTIDE SEQUENCE</scope>
    <source>
        <strain evidence="6">KCTC 32513</strain>
    </source>
</reference>
<evidence type="ECO:0000313" key="6">
    <source>
        <dbReference type="EMBL" id="GHA88521.1"/>
    </source>
</evidence>
<keyword evidence="3 4" id="KW-0479">Metal-binding</keyword>
<keyword evidence="7" id="KW-1185">Reference proteome</keyword>
<gene>
    <name evidence="3 6" type="primary">cobB</name>
    <name evidence="6" type="ORF">GCM10009069_09340</name>
</gene>
<comment type="subcellular location">
    <subcellularLocation>
        <location evidence="3">Cytoplasm</location>
    </subcellularLocation>
</comment>
<comment type="catalytic activity">
    <reaction evidence="3">
        <text>N(6)-succinyl-L-lysyl-[protein] + NAD(+) + H2O = 2''-O-succinyl-ADP-D-ribose + nicotinamide + L-lysyl-[protein]</text>
        <dbReference type="Rhea" id="RHEA:47668"/>
        <dbReference type="Rhea" id="RHEA-COMP:9752"/>
        <dbReference type="Rhea" id="RHEA-COMP:11877"/>
        <dbReference type="ChEBI" id="CHEBI:15377"/>
        <dbReference type="ChEBI" id="CHEBI:17154"/>
        <dbReference type="ChEBI" id="CHEBI:29969"/>
        <dbReference type="ChEBI" id="CHEBI:57540"/>
        <dbReference type="ChEBI" id="CHEBI:87830"/>
        <dbReference type="ChEBI" id="CHEBI:87832"/>
    </reaction>
</comment>
<feature type="binding site" evidence="3 4">
    <location>
        <position position="116"/>
    </location>
    <ligand>
        <name>Zn(2+)</name>
        <dbReference type="ChEBI" id="CHEBI:29105"/>
    </ligand>
</feature>
<keyword evidence="2 3" id="KW-0520">NAD</keyword>
<keyword evidence="3 4" id="KW-0862">Zinc</keyword>
<organism evidence="6 7">
    <name type="scientific">Algimonas arctica</name>
    <dbReference type="NCBI Taxonomy" id="1479486"/>
    <lineage>
        <taxon>Bacteria</taxon>
        <taxon>Pseudomonadati</taxon>
        <taxon>Pseudomonadota</taxon>
        <taxon>Alphaproteobacteria</taxon>
        <taxon>Maricaulales</taxon>
        <taxon>Robiginitomaculaceae</taxon>
        <taxon>Algimonas</taxon>
    </lineage>
</organism>
<comment type="function">
    <text evidence="3">NAD-dependent lysine deacetylase and desuccinylase that specifically removes acetyl and succinyl groups on target proteins. Modulates the activities of several proteins which are inactive in their acylated form.</text>
</comment>
<evidence type="ECO:0000256" key="1">
    <source>
        <dbReference type="ARBA" id="ARBA00022679"/>
    </source>
</evidence>
<evidence type="ECO:0000256" key="3">
    <source>
        <dbReference type="HAMAP-Rule" id="MF_01121"/>
    </source>
</evidence>
<feature type="binding site" evidence="3">
    <location>
        <begin position="90"/>
        <end position="93"/>
    </location>
    <ligand>
        <name>NAD(+)</name>
        <dbReference type="ChEBI" id="CHEBI:57540"/>
    </ligand>
</feature>
<comment type="domain">
    <text evidence="3">2 residues (Tyr-52 and Arg-55) present in a large hydrophobic pocket are probably involved in substrate specificity. They are important for desuccinylation activity, but dispensable for deacetylation activity.</text>
</comment>
<dbReference type="InterPro" id="IPR050134">
    <property type="entry name" value="NAD-dep_sirtuin_deacylases"/>
</dbReference>
<dbReference type="PANTHER" id="PTHR11085">
    <property type="entry name" value="NAD-DEPENDENT PROTEIN DEACYLASE SIRTUIN-5, MITOCHONDRIAL-RELATED"/>
    <property type="match status" value="1"/>
</dbReference>
<feature type="binding site" evidence="3 4">
    <location>
        <position position="119"/>
    </location>
    <ligand>
        <name>Zn(2+)</name>
        <dbReference type="ChEBI" id="CHEBI:29105"/>
    </ligand>
</feature>
<dbReference type="AlphaFoldDB" id="A0A8J3CND5"/>
<comment type="similarity">
    <text evidence="3">Belongs to the sirtuin family. Class III subfamily.</text>
</comment>
<dbReference type="GO" id="GO:0005737">
    <property type="term" value="C:cytoplasm"/>
    <property type="evidence" value="ECO:0007669"/>
    <property type="project" value="UniProtKB-SubCell"/>
</dbReference>
<accession>A0A8J3CND5</accession>